<proteinExistence type="predicted"/>
<evidence type="ECO:0000313" key="3">
    <source>
        <dbReference type="Proteomes" id="UP000245678"/>
    </source>
</evidence>
<evidence type="ECO:0000313" key="2">
    <source>
        <dbReference type="EMBL" id="PWK77252.1"/>
    </source>
</evidence>
<comment type="caution">
    <text evidence="2">The sequence shown here is derived from an EMBL/GenBank/DDBJ whole genome shotgun (WGS) entry which is preliminary data.</text>
</comment>
<keyword evidence="1" id="KW-0732">Signal</keyword>
<dbReference type="AlphaFoldDB" id="A0A316HQV0"/>
<sequence length="397" mass="42011">MKLFNYLSLKKTVRGLAYFSALFITACSSHKDDPSPTTSVRVQYAISNVGGAYPSQTTYVQGLADLNVATLDNSKATELSSFASQWAYGGAVYLSAFGAPATLTKYTFDATGKAVVAGKLIVPGANTFSSVEFVSSTEAYASVGGGLARVVKFDPSTLQTTGEINLSSVLKSAAASTYYLGMKARDGKLFLGVQYFDKNFNPLDDIAHVIVIDLATAKVDKLINDSRTSNIFLAGSSVSGFAIDAAGDLYIQGQGSGNAPSGILRIKKGSTDFDSSYFLNLKAATGKDCSGLYILNGLAFTTQIQDPTDPYEFNGPNFRYYKIDLANQKSLGDLGSSLPNIFGSSTSIMRAFDNQSITFVVSGKSENSIYTYNVASGAIAKKTSLTSGTCTGLDKLN</sequence>
<name>A0A316HQV0_9SPHI</name>
<protein>
    <recommendedName>
        <fullName evidence="4">DUF4374 domain-containing protein</fullName>
    </recommendedName>
</protein>
<gene>
    <name evidence="2" type="ORF">LX99_03063</name>
</gene>
<organism evidence="2 3">
    <name type="scientific">Mucilaginibacter oryzae</name>
    <dbReference type="NCBI Taxonomy" id="468058"/>
    <lineage>
        <taxon>Bacteria</taxon>
        <taxon>Pseudomonadati</taxon>
        <taxon>Bacteroidota</taxon>
        <taxon>Sphingobacteriia</taxon>
        <taxon>Sphingobacteriales</taxon>
        <taxon>Sphingobacteriaceae</taxon>
        <taxon>Mucilaginibacter</taxon>
    </lineage>
</organism>
<feature type="chain" id="PRO_5016237694" description="DUF4374 domain-containing protein" evidence="1">
    <location>
        <begin position="32"/>
        <end position="397"/>
    </location>
</feature>
<dbReference type="EMBL" id="QGHA01000005">
    <property type="protein sequence ID" value="PWK77252.1"/>
    <property type="molecule type" value="Genomic_DNA"/>
</dbReference>
<dbReference type="SUPFAM" id="SSF63825">
    <property type="entry name" value="YWTD domain"/>
    <property type="match status" value="1"/>
</dbReference>
<dbReference type="PROSITE" id="PS51257">
    <property type="entry name" value="PROKAR_LIPOPROTEIN"/>
    <property type="match status" value="1"/>
</dbReference>
<reference evidence="2 3" key="1">
    <citation type="submission" date="2018-05" db="EMBL/GenBank/DDBJ databases">
        <title>Genomic Encyclopedia of Archaeal and Bacterial Type Strains, Phase II (KMG-II): from individual species to whole genera.</title>
        <authorList>
            <person name="Goeker M."/>
        </authorList>
    </citation>
    <scope>NUCLEOTIDE SEQUENCE [LARGE SCALE GENOMIC DNA]</scope>
    <source>
        <strain evidence="2 3">DSM 19975</strain>
    </source>
</reference>
<accession>A0A316HQV0</accession>
<evidence type="ECO:0008006" key="4">
    <source>
        <dbReference type="Google" id="ProtNLM"/>
    </source>
</evidence>
<evidence type="ECO:0000256" key="1">
    <source>
        <dbReference type="SAM" id="SignalP"/>
    </source>
</evidence>
<dbReference type="Proteomes" id="UP000245678">
    <property type="component" value="Unassembled WGS sequence"/>
</dbReference>
<feature type="signal peptide" evidence="1">
    <location>
        <begin position="1"/>
        <end position="31"/>
    </location>
</feature>
<keyword evidence="3" id="KW-1185">Reference proteome</keyword>